<dbReference type="Pfam" id="PF10276">
    <property type="entry name" value="zf-CHCC"/>
    <property type="match status" value="1"/>
</dbReference>
<evidence type="ECO:0000313" key="3">
    <source>
        <dbReference type="EMBL" id="CZT06886.1"/>
    </source>
</evidence>
<feature type="region of interest" description="Disordered" evidence="1">
    <location>
        <begin position="30"/>
        <end position="51"/>
    </location>
</feature>
<dbReference type="Gene3D" id="2.60.260.40">
    <property type="entry name" value="q5lls5 like domains"/>
    <property type="match status" value="1"/>
</dbReference>
<organism evidence="3 4">
    <name type="scientific">Rhynchosporium graminicola</name>
    <dbReference type="NCBI Taxonomy" id="2792576"/>
    <lineage>
        <taxon>Eukaryota</taxon>
        <taxon>Fungi</taxon>
        <taxon>Dikarya</taxon>
        <taxon>Ascomycota</taxon>
        <taxon>Pezizomycotina</taxon>
        <taxon>Leotiomycetes</taxon>
        <taxon>Helotiales</taxon>
        <taxon>Ploettnerulaceae</taxon>
        <taxon>Rhynchosporium</taxon>
    </lineage>
</organism>
<comment type="caution">
    <text evidence="3">The sequence shown here is derived from an EMBL/GenBank/DDBJ whole genome shotgun (WGS) entry which is preliminary data.</text>
</comment>
<dbReference type="GO" id="GO:0005739">
    <property type="term" value="C:mitochondrion"/>
    <property type="evidence" value="ECO:0007669"/>
    <property type="project" value="GOC"/>
</dbReference>
<evidence type="ECO:0000259" key="2">
    <source>
        <dbReference type="Pfam" id="PF10276"/>
    </source>
</evidence>
<dbReference type="PANTHER" id="PTHR13156:SF0">
    <property type="entry name" value="NADH DEHYDROGENASE [UBIQUINONE] IRON-SULFUR PROTEIN 6, MITOCHONDRIAL"/>
    <property type="match status" value="1"/>
</dbReference>
<name>A0A1E1L8Q4_9HELO</name>
<keyword evidence="4" id="KW-1185">Reference proteome</keyword>
<sequence length="209" mass="23071">MLSTARSRAVLQLSRTARFPARRAYSFSANDQQAINTPPNSSKPVPNVSKTNELPIESHQSDASLQENVADAEKLRAQQAPNRAGVWSRSQNPRAKAMSGPRFEQTIMELQPAPQAAIDLIHKQPVRWTHDRMVVCDGGGGPLGHPRIFINTDKPQIAMCTYCGLPFANEHHRKHLESLPTTAYPLAPQGNVAEIPESQRITNEALGQR</sequence>
<protein>
    <submittedName>
        <fullName evidence="3">Related to NADH2 dehydrogenase (Ubiquinone) complex I 13K-A chain</fullName>
    </submittedName>
</protein>
<dbReference type="AlphaFoldDB" id="A0A1E1L8Q4"/>
<reference evidence="4" key="1">
    <citation type="submission" date="2016-03" db="EMBL/GenBank/DDBJ databases">
        <authorList>
            <person name="Ploux O."/>
        </authorList>
    </citation>
    <scope>NUCLEOTIDE SEQUENCE [LARGE SCALE GENOMIC DNA]</scope>
    <source>
        <strain evidence="4">UK7</strain>
    </source>
</reference>
<dbReference type="PANTHER" id="PTHR13156">
    <property type="entry name" value="NADH-UBIQUINONE OXIDOREDUCTASE 13 KD-A SUBUNIT"/>
    <property type="match status" value="1"/>
</dbReference>
<evidence type="ECO:0000256" key="1">
    <source>
        <dbReference type="SAM" id="MobiDB-lite"/>
    </source>
</evidence>
<feature type="region of interest" description="Disordered" evidence="1">
    <location>
        <begin position="77"/>
        <end position="96"/>
    </location>
</feature>
<dbReference type="STRING" id="914237.A0A1E1L8Q4"/>
<dbReference type="EMBL" id="FJUW01000040">
    <property type="protein sequence ID" value="CZT06886.1"/>
    <property type="molecule type" value="Genomic_DNA"/>
</dbReference>
<feature type="domain" description="Zinc finger CHCC-type" evidence="2">
    <location>
        <begin position="132"/>
        <end position="167"/>
    </location>
</feature>
<feature type="compositionally biased region" description="Low complexity" evidence="1">
    <location>
        <begin position="38"/>
        <end position="50"/>
    </location>
</feature>
<evidence type="ECO:0000313" key="4">
    <source>
        <dbReference type="Proteomes" id="UP000178129"/>
    </source>
</evidence>
<dbReference type="InParanoid" id="A0A1E1L8Q4"/>
<dbReference type="InterPro" id="IPR019401">
    <property type="entry name" value="Znf_CHCC"/>
</dbReference>
<dbReference type="Proteomes" id="UP000178129">
    <property type="component" value="Unassembled WGS sequence"/>
</dbReference>
<proteinExistence type="predicted"/>
<accession>A0A1E1L8Q4</accession>
<dbReference type="GO" id="GO:0006120">
    <property type="term" value="P:mitochondrial electron transport, NADH to ubiquinone"/>
    <property type="evidence" value="ECO:0007669"/>
    <property type="project" value="TreeGrafter"/>
</dbReference>
<gene>
    <name evidence="3" type="ORF">RCO7_07169</name>
</gene>
<dbReference type="FunFam" id="2.60.260.40:FF:000003">
    <property type="entry name" value="NADH dehydrogenase [ubiquinone] iron-sulfur protein 6, mitochondrial"/>
    <property type="match status" value="1"/>
</dbReference>